<dbReference type="InterPro" id="IPR003690">
    <property type="entry name" value="MTERF"/>
</dbReference>
<protein>
    <submittedName>
        <fullName evidence="4">Uncharacterized protein</fullName>
    </submittedName>
</protein>
<keyword evidence="5" id="KW-1185">Reference proteome</keyword>
<accession>A0A2G2WZD8</accession>
<sequence length="136" mass="15942">MPSSAMWLEINFFQKNGFDNTQINNIVSKSPDVLFCKVDKTLQPKLVILQEIGLSSKDLYKFLMENYGFFRKDEKIRKFILQNPMRIRRNRGWIEDVIHRVEKDLGIPRDSEYLASRSVLILTRSLEKSDSKDIGS</sequence>
<dbReference type="GO" id="GO:0006353">
    <property type="term" value="P:DNA-templated transcription termination"/>
    <property type="evidence" value="ECO:0007669"/>
    <property type="project" value="UniProtKB-KW"/>
</dbReference>
<dbReference type="EMBL" id="MLFT02000004">
    <property type="protein sequence ID" value="PHT50617.1"/>
    <property type="molecule type" value="Genomic_DNA"/>
</dbReference>
<comment type="caution">
    <text evidence="4">The sequence shown here is derived from an EMBL/GenBank/DDBJ whole genome shotgun (WGS) entry which is preliminary data.</text>
</comment>
<organism evidence="4 5">
    <name type="scientific">Capsicum baccatum</name>
    <name type="common">Peruvian pepper</name>
    <dbReference type="NCBI Taxonomy" id="33114"/>
    <lineage>
        <taxon>Eukaryota</taxon>
        <taxon>Viridiplantae</taxon>
        <taxon>Streptophyta</taxon>
        <taxon>Embryophyta</taxon>
        <taxon>Tracheophyta</taxon>
        <taxon>Spermatophyta</taxon>
        <taxon>Magnoliopsida</taxon>
        <taxon>eudicotyledons</taxon>
        <taxon>Gunneridae</taxon>
        <taxon>Pentapetalae</taxon>
        <taxon>asterids</taxon>
        <taxon>lamiids</taxon>
        <taxon>Solanales</taxon>
        <taxon>Solanaceae</taxon>
        <taxon>Solanoideae</taxon>
        <taxon>Capsiceae</taxon>
        <taxon>Capsicum</taxon>
    </lineage>
</organism>
<dbReference type="InterPro" id="IPR038538">
    <property type="entry name" value="MTERF_sf"/>
</dbReference>
<evidence type="ECO:0000256" key="1">
    <source>
        <dbReference type="ARBA" id="ARBA00007692"/>
    </source>
</evidence>
<dbReference type="AlphaFoldDB" id="A0A2G2WZD8"/>
<gene>
    <name evidence="4" type="ORF">CQW23_10364</name>
</gene>
<keyword evidence="2" id="KW-0806">Transcription termination</keyword>
<reference evidence="5" key="2">
    <citation type="journal article" date="2017" name="J. Anim. Genet.">
        <title>Multiple reference genome sequences of hot pepper reveal the massive evolution of plant disease resistance genes by retroduplication.</title>
        <authorList>
            <person name="Kim S."/>
            <person name="Park J."/>
            <person name="Yeom S.-I."/>
            <person name="Kim Y.-M."/>
            <person name="Seo E."/>
            <person name="Kim K.-T."/>
            <person name="Kim M.-S."/>
            <person name="Lee J.M."/>
            <person name="Cheong K."/>
            <person name="Shin H.-S."/>
            <person name="Kim S.-B."/>
            <person name="Han K."/>
            <person name="Lee J."/>
            <person name="Park M."/>
            <person name="Lee H.-A."/>
            <person name="Lee H.-Y."/>
            <person name="Lee Y."/>
            <person name="Oh S."/>
            <person name="Lee J.H."/>
            <person name="Choi E."/>
            <person name="Choi E."/>
            <person name="Lee S.E."/>
            <person name="Jeon J."/>
            <person name="Kim H."/>
            <person name="Choi G."/>
            <person name="Song H."/>
            <person name="Lee J."/>
            <person name="Lee S.-C."/>
            <person name="Kwon J.-K."/>
            <person name="Lee H.-Y."/>
            <person name="Koo N."/>
            <person name="Hong Y."/>
            <person name="Kim R.W."/>
            <person name="Kang W.-H."/>
            <person name="Huh J.H."/>
            <person name="Kang B.-C."/>
            <person name="Yang T.-J."/>
            <person name="Lee Y.-H."/>
            <person name="Bennetzen J.L."/>
            <person name="Choi D."/>
        </authorList>
    </citation>
    <scope>NUCLEOTIDE SEQUENCE [LARGE SCALE GENOMIC DNA]</scope>
    <source>
        <strain evidence="5">cv. PBC81</strain>
    </source>
</reference>
<keyword evidence="3" id="KW-0809">Transit peptide</keyword>
<dbReference type="Pfam" id="PF02536">
    <property type="entry name" value="mTERF"/>
    <property type="match status" value="1"/>
</dbReference>
<dbReference type="Proteomes" id="UP000224567">
    <property type="component" value="Unassembled WGS sequence"/>
</dbReference>
<dbReference type="STRING" id="33114.A0A2G2WZD8"/>
<dbReference type="SMART" id="SM00733">
    <property type="entry name" value="Mterf"/>
    <property type="match status" value="2"/>
</dbReference>
<evidence type="ECO:0000313" key="4">
    <source>
        <dbReference type="EMBL" id="PHT50617.1"/>
    </source>
</evidence>
<comment type="similarity">
    <text evidence="1">Belongs to the mTERF family.</text>
</comment>
<reference evidence="4 5" key="1">
    <citation type="journal article" date="2017" name="Genome Biol.">
        <title>New reference genome sequences of hot pepper reveal the massive evolution of plant disease-resistance genes by retroduplication.</title>
        <authorList>
            <person name="Kim S."/>
            <person name="Park J."/>
            <person name="Yeom S.I."/>
            <person name="Kim Y.M."/>
            <person name="Seo E."/>
            <person name="Kim K.T."/>
            <person name="Kim M.S."/>
            <person name="Lee J.M."/>
            <person name="Cheong K."/>
            <person name="Shin H.S."/>
            <person name="Kim S.B."/>
            <person name="Han K."/>
            <person name="Lee J."/>
            <person name="Park M."/>
            <person name="Lee H.A."/>
            <person name="Lee H.Y."/>
            <person name="Lee Y."/>
            <person name="Oh S."/>
            <person name="Lee J.H."/>
            <person name="Choi E."/>
            <person name="Choi E."/>
            <person name="Lee S.E."/>
            <person name="Jeon J."/>
            <person name="Kim H."/>
            <person name="Choi G."/>
            <person name="Song H."/>
            <person name="Lee J."/>
            <person name="Lee S.C."/>
            <person name="Kwon J.K."/>
            <person name="Lee H.Y."/>
            <person name="Koo N."/>
            <person name="Hong Y."/>
            <person name="Kim R.W."/>
            <person name="Kang W.H."/>
            <person name="Huh J.H."/>
            <person name="Kang B.C."/>
            <person name="Yang T.J."/>
            <person name="Lee Y.H."/>
            <person name="Bennetzen J.L."/>
            <person name="Choi D."/>
        </authorList>
    </citation>
    <scope>NUCLEOTIDE SEQUENCE [LARGE SCALE GENOMIC DNA]</scope>
    <source>
        <strain evidence="5">cv. PBC81</strain>
    </source>
</reference>
<evidence type="ECO:0000313" key="5">
    <source>
        <dbReference type="Proteomes" id="UP000224567"/>
    </source>
</evidence>
<evidence type="ECO:0000256" key="3">
    <source>
        <dbReference type="ARBA" id="ARBA00022946"/>
    </source>
</evidence>
<dbReference type="Gene3D" id="1.25.70.10">
    <property type="entry name" value="Transcription termination factor 3, mitochondrial"/>
    <property type="match status" value="1"/>
</dbReference>
<proteinExistence type="inferred from homology"/>
<evidence type="ECO:0000256" key="2">
    <source>
        <dbReference type="ARBA" id="ARBA00022472"/>
    </source>
</evidence>
<dbReference type="GO" id="GO:0003676">
    <property type="term" value="F:nucleic acid binding"/>
    <property type="evidence" value="ECO:0007669"/>
    <property type="project" value="InterPro"/>
</dbReference>
<keyword evidence="2" id="KW-0805">Transcription regulation</keyword>
<dbReference type="OrthoDB" id="637682at2759"/>
<keyword evidence="2" id="KW-0804">Transcription</keyword>
<name>A0A2G2WZD8_CAPBA</name>